<evidence type="ECO:0000313" key="1">
    <source>
        <dbReference type="EMBL" id="MBC6112354.1"/>
    </source>
</evidence>
<sequence length="472" mass="55719">MTDFYEDFKPVRNRIRRLNIFSSLNILFSTMRSKKLAIIPEAAEFLYIHILMYAEAPITPKNEIEIWNKILPELYQFKDRITAAQIDKDVWRWMHTMGLNQLKASHNYYFNLVFRYYTIFADPKIAEHIEERLGLSYKSYFVCGLWLHSVFLEKLTYPKTHFTRKDHGGEMALVHMHRTLELLTIPLEKLKSDLKASVTYDDDIFITQGYPHVTHPVFENGGLLYCMYPDYLIFQLTAGTYYLADIGNNEHQLAKAFGDGFERYVGIILDKVNAQYHFSVKPETVYQLNRKQGQLRSSDWIIETDEAIVFIECKTKKLRLSSKNFTKYQETLNEDLQHMVNAAVQLYKVYQHYSDDRIPGLPYVPDKKFVPLVVTLEDWFAGGPDTDKVIQERIEAAFIEKGLDTSLLKKYPFKSYSVNQLELDIQLMFSCGFVEYFRRLHKGEISTEDRKSFPYIDYFEEEYEREFIAPLR</sequence>
<protein>
    <recommendedName>
        <fullName evidence="3">PD-(D/E)XK nuclease superfamily protein</fullName>
    </recommendedName>
</protein>
<dbReference type="EMBL" id="JACRYL010000019">
    <property type="protein sequence ID" value="MBC6112354.1"/>
    <property type="molecule type" value="Genomic_DNA"/>
</dbReference>
<keyword evidence="2" id="KW-1185">Reference proteome</keyword>
<organism evidence="1 2">
    <name type="scientific">Pedobacter fastidiosus</name>
    <dbReference type="NCBI Taxonomy" id="2765361"/>
    <lineage>
        <taxon>Bacteria</taxon>
        <taxon>Pseudomonadati</taxon>
        <taxon>Bacteroidota</taxon>
        <taxon>Sphingobacteriia</taxon>
        <taxon>Sphingobacteriales</taxon>
        <taxon>Sphingobacteriaceae</taxon>
        <taxon>Pedobacter</taxon>
    </lineage>
</organism>
<evidence type="ECO:0000313" key="2">
    <source>
        <dbReference type="Proteomes" id="UP000652755"/>
    </source>
</evidence>
<dbReference type="RefSeq" id="WP_187072780.1">
    <property type="nucleotide sequence ID" value="NZ_JACRYL010000019.1"/>
</dbReference>
<proteinExistence type="predicted"/>
<name>A0ABR7KW64_9SPHI</name>
<reference evidence="1 2" key="1">
    <citation type="submission" date="2020-08" db="EMBL/GenBank/DDBJ databases">
        <authorList>
            <person name="Sun Q."/>
            <person name="Inoue M."/>
        </authorList>
    </citation>
    <scope>NUCLEOTIDE SEQUENCE [LARGE SCALE GENOMIC DNA]</scope>
    <source>
        <strain evidence="1 2">CCM 8938</strain>
    </source>
</reference>
<comment type="caution">
    <text evidence="1">The sequence shown here is derived from an EMBL/GenBank/DDBJ whole genome shotgun (WGS) entry which is preliminary data.</text>
</comment>
<dbReference type="Proteomes" id="UP000652755">
    <property type="component" value="Unassembled WGS sequence"/>
</dbReference>
<gene>
    <name evidence="1" type="ORF">H7U22_18175</name>
</gene>
<accession>A0ABR7KW64</accession>
<evidence type="ECO:0008006" key="3">
    <source>
        <dbReference type="Google" id="ProtNLM"/>
    </source>
</evidence>